<evidence type="ECO:0000256" key="2">
    <source>
        <dbReference type="RuleBase" id="RU003616"/>
    </source>
</evidence>
<gene>
    <name evidence="4" type="ORF">FVF75_02910</name>
</gene>
<dbReference type="CDD" id="cd06464">
    <property type="entry name" value="ACD_sHsps-like"/>
    <property type="match status" value="1"/>
</dbReference>
<comment type="similarity">
    <text evidence="1 2">Belongs to the small heat shock protein (HSP20) family.</text>
</comment>
<dbReference type="PROSITE" id="PS01031">
    <property type="entry name" value="SHSP"/>
    <property type="match status" value="1"/>
</dbReference>
<dbReference type="Proteomes" id="UP000322080">
    <property type="component" value="Unassembled WGS sequence"/>
</dbReference>
<feature type="domain" description="SHSP" evidence="3">
    <location>
        <begin position="22"/>
        <end position="137"/>
    </location>
</feature>
<keyword evidence="5" id="KW-1185">Reference proteome</keyword>
<evidence type="ECO:0000259" key="3">
    <source>
        <dbReference type="PROSITE" id="PS01031"/>
    </source>
</evidence>
<dbReference type="InterPro" id="IPR031107">
    <property type="entry name" value="Small_HSP"/>
</dbReference>
<sequence>MVEKSQSGLWPSLYDPFKTFGTRLAEFLSPASDAKLAEDVYTITLELPGVEEKDIDLTVNDGVVQVRGEKKSEREEKGETWYFSERQFGSFSRSFRLPPDADASKIEAGLKDGVLTVTVPKSAPKSAEAKTIKIKKS</sequence>
<dbReference type="InterPro" id="IPR008978">
    <property type="entry name" value="HSP20-like_chaperone"/>
</dbReference>
<evidence type="ECO:0000313" key="4">
    <source>
        <dbReference type="EMBL" id="TYB83148.1"/>
    </source>
</evidence>
<dbReference type="SUPFAM" id="SSF49764">
    <property type="entry name" value="HSP20-like chaperones"/>
    <property type="match status" value="1"/>
</dbReference>
<dbReference type="RefSeq" id="WP_148376238.1">
    <property type="nucleotide sequence ID" value="NZ_VSIY01000003.1"/>
</dbReference>
<dbReference type="Gene3D" id="2.60.40.790">
    <property type="match status" value="1"/>
</dbReference>
<accession>A0A5D0RR47</accession>
<protein>
    <submittedName>
        <fullName evidence="4">Hsp20/alpha crystallin family protein</fullName>
    </submittedName>
</protein>
<organism evidence="4 5">
    <name type="scientific">Maritimibacter fusiformis</name>
    <dbReference type="NCBI Taxonomy" id="2603819"/>
    <lineage>
        <taxon>Bacteria</taxon>
        <taxon>Pseudomonadati</taxon>
        <taxon>Pseudomonadota</taxon>
        <taxon>Alphaproteobacteria</taxon>
        <taxon>Rhodobacterales</taxon>
        <taxon>Roseobacteraceae</taxon>
        <taxon>Maritimibacter</taxon>
    </lineage>
</organism>
<dbReference type="Pfam" id="PF00011">
    <property type="entry name" value="HSP20"/>
    <property type="match status" value="1"/>
</dbReference>
<comment type="caution">
    <text evidence="4">The sequence shown here is derived from an EMBL/GenBank/DDBJ whole genome shotgun (WGS) entry which is preliminary data.</text>
</comment>
<dbReference type="PANTHER" id="PTHR11527">
    <property type="entry name" value="HEAT-SHOCK PROTEIN 20 FAMILY MEMBER"/>
    <property type="match status" value="1"/>
</dbReference>
<reference evidence="4 5" key="1">
    <citation type="submission" date="2019-08" db="EMBL/GenBank/DDBJ databases">
        <title>Identification of a novel species of the genus Boseongicola.</title>
        <authorList>
            <person name="Zhang X.-Q."/>
        </authorList>
    </citation>
    <scope>NUCLEOTIDE SEQUENCE [LARGE SCALE GENOMIC DNA]</scope>
    <source>
        <strain evidence="4 5">HY14</strain>
    </source>
</reference>
<dbReference type="EMBL" id="VSIY01000003">
    <property type="protein sequence ID" value="TYB83148.1"/>
    <property type="molecule type" value="Genomic_DNA"/>
</dbReference>
<proteinExistence type="inferred from homology"/>
<dbReference type="AlphaFoldDB" id="A0A5D0RR47"/>
<evidence type="ECO:0000256" key="1">
    <source>
        <dbReference type="PROSITE-ProRule" id="PRU00285"/>
    </source>
</evidence>
<evidence type="ECO:0000313" key="5">
    <source>
        <dbReference type="Proteomes" id="UP000322080"/>
    </source>
</evidence>
<name>A0A5D0RR47_9RHOB</name>
<dbReference type="InterPro" id="IPR002068">
    <property type="entry name" value="A-crystallin/Hsp20_dom"/>
</dbReference>